<dbReference type="Proteomes" id="UP000011135">
    <property type="component" value="Unassembled WGS sequence"/>
</dbReference>
<keyword evidence="1" id="KW-0472">Membrane</keyword>
<accession>L8JP14</accession>
<reference evidence="2 3" key="1">
    <citation type="submission" date="2012-12" db="EMBL/GenBank/DDBJ databases">
        <title>Genome assembly of Fulvivirga imtechensis AK7.</title>
        <authorList>
            <person name="Nupur N."/>
            <person name="Khatri I."/>
            <person name="Kumar R."/>
            <person name="Subramanian S."/>
            <person name="Pinnaka A."/>
        </authorList>
    </citation>
    <scope>NUCLEOTIDE SEQUENCE [LARGE SCALE GENOMIC DNA]</scope>
    <source>
        <strain evidence="2 3">AK7</strain>
    </source>
</reference>
<dbReference type="STRING" id="1237149.C900_04456"/>
<dbReference type="AlphaFoldDB" id="L8JP14"/>
<gene>
    <name evidence="2" type="ORF">C900_04456</name>
</gene>
<proteinExistence type="predicted"/>
<sequence length="121" mass="14358">MSEKKGFFNFLKLDSLFDHLTAFIESKIEIYKIQIREELAQTISKIMVWLLLASVFFFFFLFLNLALGYYLGSILNSLFYGFLIISGSYLLIFFILFLLRDTIGLRQLFEKLLIDWLKIDK</sequence>
<evidence type="ECO:0000256" key="1">
    <source>
        <dbReference type="SAM" id="Phobius"/>
    </source>
</evidence>
<dbReference type="OrthoDB" id="982602at2"/>
<keyword evidence="1" id="KW-0812">Transmembrane</keyword>
<evidence type="ECO:0000313" key="3">
    <source>
        <dbReference type="Proteomes" id="UP000011135"/>
    </source>
</evidence>
<dbReference type="RefSeq" id="WP_009581638.1">
    <property type="nucleotide sequence ID" value="NZ_AMZN01000064.1"/>
</dbReference>
<comment type="caution">
    <text evidence="2">The sequence shown here is derived from an EMBL/GenBank/DDBJ whole genome shotgun (WGS) entry which is preliminary data.</text>
</comment>
<organism evidence="2 3">
    <name type="scientific">Fulvivirga imtechensis AK7</name>
    <dbReference type="NCBI Taxonomy" id="1237149"/>
    <lineage>
        <taxon>Bacteria</taxon>
        <taxon>Pseudomonadati</taxon>
        <taxon>Bacteroidota</taxon>
        <taxon>Cytophagia</taxon>
        <taxon>Cytophagales</taxon>
        <taxon>Fulvivirgaceae</taxon>
        <taxon>Fulvivirga</taxon>
    </lineage>
</organism>
<protein>
    <recommendedName>
        <fullName evidence="4">Competence protein</fullName>
    </recommendedName>
</protein>
<evidence type="ECO:0000313" key="2">
    <source>
        <dbReference type="EMBL" id="ELR69933.1"/>
    </source>
</evidence>
<name>L8JP14_9BACT</name>
<dbReference type="EMBL" id="AMZN01000064">
    <property type="protein sequence ID" value="ELR69933.1"/>
    <property type="molecule type" value="Genomic_DNA"/>
</dbReference>
<feature type="transmembrane region" description="Helical" evidence="1">
    <location>
        <begin position="46"/>
        <end position="72"/>
    </location>
</feature>
<dbReference type="eggNOG" id="ENOG5033BDM">
    <property type="taxonomic scope" value="Bacteria"/>
</dbReference>
<feature type="transmembrane region" description="Helical" evidence="1">
    <location>
        <begin position="78"/>
        <end position="99"/>
    </location>
</feature>
<keyword evidence="3" id="KW-1185">Reference proteome</keyword>
<evidence type="ECO:0008006" key="4">
    <source>
        <dbReference type="Google" id="ProtNLM"/>
    </source>
</evidence>
<keyword evidence="1" id="KW-1133">Transmembrane helix</keyword>